<proteinExistence type="predicted"/>
<feature type="transmembrane region" description="Helical" evidence="1">
    <location>
        <begin position="80"/>
        <end position="98"/>
    </location>
</feature>
<keyword evidence="1" id="KW-1133">Transmembrane helix</keyword>
<organism evidence="2">
    <name type="scientific">Phyllanthus potexvirus 1</name>
    <dbReference type="NCBI Taxonomy" id="2794412"/>
    <lineage>
        <taxon>Viruses</taxon>
        <taxon>Riboviria</taxon>
        <taxon>Orthornavirae</taxon>
        <taxon>Kitrinoviricota</taxon>
        <taxon>Alsuviricetes</taxon>
        <taxon>Tymovirales</taxon>
        <taxon>Alphaflexiviridae</taxon>
        <taxon>Potexvirus</taxon>
    </lineage>
</organism>
<dbReference type="EMBL" id="MW328725">
    <property type="protein sequence ID" value="QQG34572.1"/>
    <property type="molecule type" value="Genomic_RNA"/>
</dbReference>
<keyword evidence="1" id="KW-0812">Transmembrane</keyword>
<dbReference type="Pfam" id="PF01307">
    <property type="entry name" value="Plant_vir_prot"/>
    <property type="match status" value="1"/>
</dbReference>
<name>A0A7T5QZ76_9VIRU</name>
<protein>
    <submittedName>
        <fullName evidence="2">TGB2</fullName>
    </submittedName>
</protein>
<reference evidence="2" key="1">
    <citation type="submission" date="2020-11" db="EMBL/GenBank/DDBJ databases">
        <authorList>
            <person name="Bejerman N."/>
        </authorList>
    </citation>
    <scope>NUCLEOTIDE SEQUENCE</scope>
    <source>
        <strain evidence="2">Phyll</strain>
    </source>
</reference>
<evidence type="ECO:0000313" key="2">
    <source>
        <dbReference type="EMBL" id="QQG34572.1"/>
    </source>
</evidence>
<dbReference type="InterPro" id="IPR001896">
    <property type="entry name" value="Plant_vir_prot"/>
</dbReference>
<sequence>MPPHLTPPRDYTPLLAPLALGFSIALVAFFLSRSNLPHAGDNIHSLPHGGCYRDGTKRVTYNGPGGVSAIDSISRLASRAPFWIVLLVLGIPLAIYALERRGHGPHCPRCAPAPAST</sequence>
<evidence type="ECO:0000256" key="1">
    <source>
        <dbReference type="SAM" id="Phobius"/>
    </source>
</evidence>
<keyword evidence="1" id="KW-0472">Membrane</keyword>
<feature type="transmembrane region" description="Helical" evidence="1">
    <location>
        <begin position="12"/>
        <end position="31"/>
    </location>
</feature>
<accession>A0A7T5QZ76</accession>